<dbReference type="InterPro" id="IPR000742">
    <property type="entry name" value="EGF"/>
</dbReference>
<dbReference type="AlphaFoldDB" id="A0A7D9HP80"/>
<reference evidence="3" key="1">
    <citation type="submission" date="2020-04" db="EMBL/GenBank/DDBJ databases">
        <authorList>
            <person name="Alioto T."/>
            <person name="Alioto T."/>
            <person name="Gomez Garrido J."/>
        </authorList>
    </citation>
    <scope>NUCLEOTIDE SEQUENCE</scope>
    <source>
        <strain evidence="3">A484AB</strain>
    </source>
</reference>
<feature type="compositionally biased region" description="Polar residues" evidence="1">
    <location>
        <begin position="323"/>
        <end position="332"/>
    </location>
</feature>
<evidence type="ECO:0000313" key="3">
    <source>
        <dbReference type="EMBL" id="CAB3985384.1"/>
    </source>
</evidence>
<dbReference type="InterPro" id="IPR006586">
    <property type="entry name" value="ADAM_Cys-rich"/>
</dbReference>
<comment type="caution">
    <text evidence="3">The sequence shown here is derived from an EMBL/GenBank/DDBJ whole genome shotgun (WGS) entry which is preliminary data.</text>
</comment>
<dbReference type="EMBL" id="CACRXK020000866">
    <property type="protein sequence ID" value="CAB3985384.1"/>
    <property type="molecule type" value="Genomic_DNA"/>
</dbReference>
<feature type="region of interest" description="Disordered" evidence="1">
    <location>
        <begin position="193"/>
        <end position="213"/>
    </location>
</feature>
<sequence>NSHCGKLWCVGNDTITAKNFGYGVYWSTGDLNGGQIHCRSVQIYQAPGKPALGTVLDGTKCGSEMVCIDNKCVSLSVAYGGQPTCANNCNGNGVCNENGNCHCNPGWKCPNCAEVYDGPGGSIDNGVNCQSPAPPATTAAATAEATTTTQTEQSSDDIISMKFLIPLVIVSVCFLLVVVVSIYCYTNQRRFRQNSNGQPNHKQTHQNEAFDSTQQPADEYYSYPNDDILYETPIEVLQSIWIEQNGTESIPQISTGQEPSAYTSLKDNREPASFYQPLQSLGTSVNRHHWKEADPRDPQISTEQKPSSYTSLKYDREPASFYQPLQSPGTSVNRHHLRASNQPGQYEDAAFVVAPGNAL</sequence>
<keyword evidence="4" id="KW-1185">Reference proteome</keyword>
<proteinExistence type="predicted"/>
<dbReference type="SMART" id="SM00608">
    <property type="entry name" value="ACR"/>
    <property type="match status" value="1"/>
</dbReference>
<dbReference type="OrthoDB" id="5951731at2759"/>
<gene>
    <name evidence="3" type="ORF">PACLA_8A078431</name>
</gene>
<feature type="non-terminal residue" evidence="3">
    <location>
        <position position="359"/>
    </location>
</feature>
<feature type="transmembrane region" description="Helical" evidence="2">
    <location>
        <begin position="163"/>
        <end position="185"/>
    </location>
</feature>
<dbReference type="Proteomes" id="UP001152795">
    <property type="component" value="Unassembled WGS sequence"/>
</dbReference>
<keyword evidence="2" id="KW-1133">Transmembrane helix</keyword>
<accession>A0A7D9HP80</accession>
<feature type="region of interest" description="Disordered" evidence="1">
    <location>
        <begin position="321"/>
        <end position="343"/>
    </location>
</feature>
<keyword evidence="2" id="KW-0472">Membrane</keyword>
<evidence type="ECO:0000313" key="4">
    <source>
        <dbReference type="Proteomes" id="UP001152795"/>
    </source>
</evidence>
<dbReference type="PANTHER" id="PTHR11905">
    <property type="entry name" value="ADAM A DISINTEGRIN AND METALLOPROTEASE DOMAIN"/>
    <property type="match status" value="1"/>
</dbReference>
<name>A0A7D9HP80_PARCT</name>
<protein>
    <submittedName>
        <fullName evidence="3">Uncharacterized protein</fullName>
    </submittedName>
</protein>
<organism evidence="3 4">
    <name type="scientific">Paramuricea clavata</name>
    <name type="common">Red gorgonian</name>
    <name type="synonym">Violescent sea-whip</name>
    <dbReference type="NCBI Taxonomy" id="317549"/>
    <lineage>
        <taxon>Eukaryota</taxon>
        <taxon>Metazoa</taxon>
        <taxon>Cnidaria</taxon>
        <taxon>Anthozoa</taxon>
        <taxon>Octocorallia</taxon>
        <taxon>Malacalcyonacea</taxon>
        <taxon>Plexauridae</taxon>
        <taxon>Paramuricea</taxon>
    </lineage>
</organism>
<evidence type="ECO:0000256" key="2">
    <source>
        <dbReference type="SAM" id="Phobius"/>
    </source>
</evidence>
<keyword evidence="2" id="KW-0812">Transmembrane</keyword>
<dbReference type="PROSITE" id="PS01186">
    <property type="entry name" value="EGF_2"/>
    <property type="match status" value="1"/>
</dbReference>
<evidence type="ECO:0000256" key="1">
    <source>
        <dbReference type="SAM" id="MobiDB-lite"/>
    </source>
</evidence>
<dbReference type="PANTHER" id="PTHR11905:SF159">
    <property type="entry name" value="ADAM METALLOPROTEASE"/>
    <property type="match status" value="1"/>
</dbReference>